<feature type="region of interest" description="Disordered" evidence="7">
    <location>
        <begin position="90"/>
        <end position="109"/>
    </location>
</feature>
<feature type="compositionally biased region" description="Polar residues" evidence="7">
    <location>
        <begin position="90"/>
        <end position="101"/>
    </location>
</feature>
<evidence type="ECO:0000256" key="4">
    <source>
        <dbReference type="ARBA" id="ARBA00022490"/>
    </source>
</evidence>
<evidence type="ECO:0000313" key="8">
    <source>
        <dbReference type="EMBL" id="POY71199.1"/>
    </source>
</evidence>
<accession>A0A2S5B348</accession>
<name>A0A2S5B348_9BASI</name>
<keyword evidence="6" id="KW-0539">Nucleus</keyword>
<dbReference type="FunFam" id="3.30.310.50:FF:000005">
    <property type="entry name" value="L antigen family member 3"/>
    <property type="match status" value="1"/>
</dbReference>
<sequence length="121" mass="12840">SVALADRVDGYQFGSTLSLPFLSPDNASLVKRVIEVDRPLRPSELSRTMDVEGSSLSVTLHAASVTQARVALDHLLSDIQLVVQTMSRFGPSSQNAGSDTGSKLKEPSLEVGLMGSWQGVA</sequence>
<dbReference type="AlphaFoldDB" id="A0A2S5B348"/>
<evidence type="ECO:0000256" key="7">
    <source>
        <dbReference type="SAM" id="MobiDB-lite"/>
    </source>
</evidence>
<comment type="subcellular location">
    <subcellularLocation>
        <location evidence="2">Cytoplasm</location>
    </subcellularLocation>
    <subcellularLocation>
        <location evidence="1">Nucleus</location>
    </subcellularLocation>
</comment>
<dbReference type="PANTHER" id="PTHR31283">
    <property type="entry name" value="EKC/KEOPS COMPLEX SUBUNIT PCC1 FAMILY MEMBER"/>
    <property type="match status" value="1"/>
</dbReference>
<gene>
    <name evidence="8" type="ORF">BMF94_5510</name>
</gene>
<keyword evidence="4" id="KW-0963">Cytoplasm</keyword>
<comment type="similarity">
    <text evidence="3">Belongs to the CTAG/PCC1 family.</text>
</comment>
<dbReference type="Gene3D" id="3.30.310.50">
    <property type="entry name" value="Alpha-D-phosphohexomutase, C-terminal domain"/>
    <property type="match status" value="1"/>
</dbReference>
<dbReference type="GO" id="GO:0008033">
    <property type="term" value="P:tRNA processing"/>
    <property type="evidence" value="ECO:0007669"/>
    <property type="project" value="UniProtKB-KW"/>
</dbReference>
<evidence type="ECO:0000256" key="1">
    <source>
        <dbReference type="ARBA" id="ARBA00004123"/>
    </source>
</evidence>
<evidence type="ECO:0000256" key="2">
    <source>
        <dbReference type="ARBA" id="ARBA00004496"/>
    </source>
</evidence>
<comment type="caution">
    <text evidence="8">The sequence shown here is derived from an EMBL/GenBank/DDBJ whole genome shotgun (WGS) entry which is preliminary data.</text>
</comment>
<dbReference type="PANTHER" id="PTHR31283:SF5">
    <property type="entry name" value="EKC_KEOPS COMPLEX SUBUNIT LAGE3"/>
    <property type="match status" value="1"/>
</dbReference>
<evidence type="ECO:0008006" key="10">
    <source>
        <dbReference type="Google" id="ProtNLM"/>
    </source>
</evidence>
<evidence type="ECO:0000256" key="5">
    <source>
        <dbReference type="ARBA" id="ARBA00022694"/>
    </source>
</evidence>
<feature type="non-terminal residue" evidence="8">
    <location>
        <position position="1"/>
    </location>
</feature>
<organism evidence="8 9">
    <name type="scientific">Rhodotorula taiwanensis</name>
    <dbReference type="NCBI Taxonomy" id="741276"/>
    <lineage>
        <taxon>Eukaryota</taxon>
        <taxon>Fungi</taxon>
        <taxon>Dikarya</taxon>
        <taxon>Basidiomycota</taxon>
        <taxon>Pucciniomycotina</taxon>
        <taxon>Microbotryomycetes</taxon>
        <taxon>Sporidiobolales</taxon>
        <taxon>Sporidiobolaceae</taxon>
        <taxon>Rhodotorula</taxon>
    </lineage>
</organism>
<dbReference type="Pfam" id="PF09341">
    <property type="entry name" value="Pcc1"/>
    <property type="match status" value="1"/>
</dbReference>
<dbReference type="OrthoDB" id="10025739at2759"/>
<evidence type="ECO:0000256" key="3">
    <source>
        <dbReference type="ARBA" id="ARBA00007073"/>
    </source>
</evidence>
<evidence type="ECO:0000313" key="9">
    <source>
        <dbReference type="Proteomes" id="UP000237144"/>
    </source>
</evidence>
<proteinExistence type="inferred from homology"/>
<dbReference type="InterPro" id="IPR015419">
    <property type="entry name" value="CTAG/Pcc1"/>
</dbReference>
<dbReference type="GO" id="GO:0070525">
    <property type="term" value="P:tRNA threonylcarbamoyladenosine metabolic process"/>
    <property type="evidence" value="ECO:0007669"/>
    <property type="project" value="TreeGrafter"/>
</dbReference>
<dbReference type="GO" id="GO:0005634">
    <property type="term" value="C:nucleus"/>
    <property type="evidence" value="ECO:0007669"/>
    <property type="project" value="UniProtKB-SubCell"/>
</dbReference>
<protein>
    <recommendedName>
        <fullName evidence="10">Transcription factor Pcc1</fullName>
    </recommendedName>
</protein>
<dbReference type="GO" id="GO:0000408">
    <property type="term" value="C:EKC/KEOPS complex"/>
    <property type="evidence" value="ECO:0007669"/>
    <property type="project" value="TreeGrafter"/>
</dbReference>
<keyword evidence="9" id="KW-1185">Reference proteome</keyword>
<evidence type="ECO:0000256" key="6">
    <source>
        <dbReference type="ARBA" id="ARBA00023242"/>
    </source>
</evidence>
<dbReference type="STRING" id="741276.A0A2S5B348"/>
<reference evidence="8 9" key="1">
    <citation type="journal article" date="2018" name="Front. Microbiol.">
        <title>Prospects for Fungal Bioremediation of Acidic Radioactive Waste Sites: Characterization and Genome Sequence of Rhodotorula taiwanensis MD1149.</title>
        <authorList>
            <person name="Tkavc R."/>
            <person name="Matrosova V.Y."/>
            <person name="Grichenko O.E."/>
            <person name="Gostincar C."/>
            <person name="Volpe R.P."/>
            <person name="Klimenkova P."/>
            <person name="Gaidamakova E.K."/>
            <person name="Zhou C.E."/>
            <person name="Stewart B.J."/>
            <person name="Lyman M.G."/>
            <person name="Malfatti S.A."/>
            <person name="Rubinfeld B."/>
            <person name="Courtot M."/>
            <person name="Singh J."/>
            <person name="Dalgard C.L."/>
            <person name="Hamilton T."/>
            <person name="Frey K.G."/>
            <person name="Gunde-Cimerman N."/>
            <person name="Dugan L."/>
            <person name="Daly M.J."/>
        </authorList>
    </citation>
    <scope>NUCLEOTIDE SEQUENCE [LARGE SCALE GENOMIC DNA]</scope>
    <source>
        <strain evidence="8 9">MD1149</strain>
    </source>
</reference>
<dbReference type="Proteomes" id="UP000237144">
    <property type="component" value="Unassembled WGS sequence"/>
</dbReference>
<dbReference type="GO" id="GO:0005737">
    <property type="term" value="C:cytoplasm"/>
    <property type="evidence" value="ECO:0007669"/>
    <property type="project" value="UniProtKB-SubCell"/>
</dbReference>
<dbReference type="EMBL" id="PJQD01000085">
    <property type="protein sequence ID" value="POY71199.1"/>
    <property type="molecule type" value="Genomic_DNA"/>
</dbReference>
<keyword evidence="5" id="KW-0819">tRNA processing</keyword>